<accession>A0A382ZS69</accession>
<dbReference type="PANTHER" id="PTHR42685:SF18">
    <property type="entry name" value="DIGERANYLGERANYLGLYCEROPHOSPHOLIPID REDUCTASE"/>
    <property type="match status" value="1"/>
</dbReference>
<dbReference type="Gene3D" id="3.50.50.60">
    <property type="entry name" value="FAD/NAD(P)-binding domain"/>
    <property type="match status" value="1"/>
</dbReference>
<evidence type="ECO:0000313" key="1">
    <source>
        <dbReference type="EMBL" id="SVD97508.1"/>
    </source>
</evidence>
<dbReference type="PANTHER" id="PTHR42685">
    <property type="entry name" value="GERANYLGERANYL DIPHOSPHATE REDUCTASE"/>
    <property type="match status" value="1"/>
</dbReference>
<organism evidence="1">
    <name type="scientific">marine metagenome</name>
    <dbReference type="NCBI Taxonomy" id="408172"/>
    <lineage>
        <taxon>unclassified sequences</taxon>
        <taxon>metagenomes</taxon>
        <taxon>ecological metagenomes</taxon>
    </lineage>
</organism>
<name>A0A382ZS69_9ZZZZ</name>
<dbReference type="AlphaFoldDB" id="A0A382ZS69"/>
<proteinExistence type="predicted"/>
<dbReference type="InterPro" id="IPR036188">
    <property type="entry name" value="FAD/NAD-bd_sf"/>
</dbReference>
<dbReference type="InterPro" id="IPR050407">
    <property type="entry name" value="Geranylgeranyl_reductase"/>
</dbReference>
<evidence type="ECO:0008006" key="2">
    <source>
        <dbReference type="Google" id="ProtNLM"/>
    </source>
</evidence>
<protein>
    <recommendedName>
        <fullName evidence="2">FAD-binding domain-containing protein</fullName>
    </recommendedName>
</protein>
<reference evidence="1" key="1">
    <citation type="submission" date="2018-05" db="EMBL/GenBank/DDBJ databases">
        <authorList>
            <person name="Lanie J.A."/>
            <person name="Ng W.-L."/>
            <person name="Kazmierczak K.M."/>
            <person name="Andrzejewski T.M."/>
            <person name="Davidsen T.M."/>
            <person name="Wayne K.J."/>
            <person name="Tettelin H."/>
            <person name="Glass J.I."/>
            <person name="Rusch D."/>
            <person name="Podicherti R."/>
            <person name="Tsui H.-C.T."/>
            <person name="Winkler M.E."/>
        </authorList>
    </citation>
    <scope>NUCLEOTIDE SEQUENCE</scope>
</reference>
<dbReference type="EMBL" id="UINC01185679">
    <property type="protein sequence ID" value="SVD97508.1"/>
    <property type="molecule type" value="Genomic_DNA"/>
</dbReference>
<gene>
    <name evidence="1" type="ORF">METZ01_LOCUS450362</name>
</gene>
<dbReference type="SUPFAM" id="SSF51905">
    <property type="entry name" value="FAD/NAD(P)-binding domain"/>
    <property type="match status" value="1"/>
</dbReference>
<sequence>MMLVGDAAHQVNPMTGGGIVSGMTAGWIAGQVAAEAVQNNNLSAQMLNSYSDTMWKAFGKNYERFYSIKEAVHGLADEDLDHIADKVLSIPSHKRTLSSVFKAAVFKKPSLIVDVVKVFAGV</sequence>